<dbReference type="SUPFAM" id="SSF81324">
    <property type="entry name" value="Voltage-gated potassium channels"/>
    <property type="match status" value="1"/>
</dbReference>
<accession>A0A834VBX8</accession>
<dbReference type="GO" id="GO:0005249">
    <property type="term" value="F:voltage-gated potassium channel activity"/>
    <property type="evidence" value="ECO:0007669"/>
    <property type="project" value="InterPro"/>
</dbReference>
<gene>
    <name evidence="7" type="ORF">SSS_6778</name>
</gene>
<evidence type="ECO:0000256" key="5">
    <source>
        <dbReference type="SAM" id="Phobius"/>
    </source>
</evidence>
<keyword evidence="3 5" id="KW-1133">Transmembrane helix</keyword>
<dbReference type="PRINTS" id="PR01459">
    <property type="entry name" value="KCNQCHANNEL"/>
</dbReference>
<evidence type="ECO:0000256" key="2">
    <source>
        <dbReference type="ARBA" id="ARBA00022692"/>
    </source>
</evidence>
<keyword evidence="4 5" id="KW-0472">Membrane</keyword>
<dbReference type="AlphaFoldDB" id="A0A834VBX8"/>
<feature type="transmembrane region" description="Helical" evidence="5">
    <location>
        <begin position="55"/>
        <end position="74"/>
    </location>
</feature>
<evidence type="ECO:0000259" key="6">
    <source>
        <dbReference type="Pfam" id="PF00520"/>
    </source>
</evidence>
<reference evidence="9" key="1">
    <citation type="journal article" date="2020" name="PLoS Negl. Trop. Dis.">
        <title>High-quality nuclear genome for Sarcoptes scabiei-A critical resource for a neglected parasite.</title>
        <authorList>
            <person name="Korhonen P.K."/>
            <person name="Gasser R.B."/>
            <person name="Ma G."/>
            <person name="Wang T."/>
            <person name="Stroehlein A.J."/>
            <person name="Young N.D."/>
            <person name="Ang C.S."/>
            <person name="Fernando D.D."/>
            <person name="Lu H.C."/>
            <person name="Taylor S."/>
            <person name="Reynolds S.L."/>
            <person name="Mofiz E."/>
            <person name="Najaraj S.H."/>
            <person name="Gowda H."/>
            <person name="Madugundu A."/>
            <person name="Renuse S."/>
            <person name="Holt D."/>
            <person name="Pandey A."/>
            <person name="Papenfuss A.T."/>
            <person name="Fischer K."/>
        </authorList>
    </citation>
    <scope>NUCLEOTIDE SEQUENCE [LARGE SCALE GENOMIC DNA]</scope>
</reference>
<dbReference type="Gene3D" id="6.10.140.1910">
    <property type="match status" value="1"/>
</dbReference>
<keyword evidence="2 5" id="KW-0812">Transmembrane</keyword>
<organism evidence="7">
    <name type="scientific">Sarcoptes scabiei</name>
    <name type="common">Itch mite</name>
    <name type="synonym">Acarus scabiei</name>
    <dbReference type="NCBI Taxonomy" id="52283"/>
    <lineage>
        <taxon>Eukaryota</taxon>
        <taxon>Metazoa</taxon>
        <taxon>Ecdysozoa</taxon>
        <taxon>Arthropoda</taxon>
        <taxon>Chelicerata</taxon>
        <taxon>Arachnida</taxon>
        <taxon>Acari</taxon>
        <taxon>Acariformes</taxon>
        <taxon>Sarcoptiformes</taxon>
        <taxon>Astigmata</taxon>
        <taxon>Psoroptidia</taxon>
        <taxon>Sarcoptoidea</taxon>
        <taxon>Sarcoptidae</taxon>
        <taxon>Sarcoptinae</taxon>
        <taxon>Sarcoptes</taxon>
    </lineage>
</organism>
<feature type="transmembrane region" description="Helical" evidence="5">
    <location>
        <begin position="86"/>
        <end position="105"/>
    </location>
</feature>
<feature type="transmembrane region" description="Helical" evidence="5">
    <location>
        <begin position="228"/>
        <end position="245"/>
    </location>
</feature>
<dbReference type="EnsemblMetazoa" id="SSS_6778s_mrna">
    <property type="protein sequence ID" value="KAF7491101.1"/>
    <property type="gene ID" value="SSS_6778"/>
</dbReference>
<proteinExistence type="predicted"/>
<sequence length="471" mass="54305">MTFKHLRSLTELMDSSPSIVSNRSSFTNIERSLNVRRHQAIIYQALTKPSGFWPIVYHSFISSILLIDLIFLAVSTVKSQAYWASYALKLFDAIVLIVLSIELVLRIWTAPYHPKYRGVKGTLRFLLEPSCLLDLIAIIVTALLLNKQWIFKNIVPNQSLDCLRIFQIIKLIRVDMPSKRWRLVMSVIWMQQQQLLIIFHVCLIVMIVITFTIYFVEQNDSDTDFTSIPITMWWAIVSLLTVGYGDMLPKTIFGKILAAILLMFSISLYAVPSGIIGTGIALKVQEQKRHKKRQIRRRLPAALLIQWTWRYFVVTRFKPVIDQTQNKQKLSLPSTSSSSSMIQFPITFQAINQKLSEHNRNPSRNSFSSPLGSISIPLKSIVVDNRSNDSTEQNSEFEIELPNLNPKELMLIRLFCLLQFQLARLRFQASNPFGDINDLIDRHQMVHEDLIKRFQNISNLLMAIQNRLGPN</sequence>
<protein>
    <submittedName>
        <fullName evidence="7">Potassium voltage-gated channel subfamily KQT member 5</fullName>
    </submittedName>
</protein>
<evidence type="ECO:0000313" key="8">
    <source>
        <dbReference type="EnsemblMetazoa" id="KAF7491101.1"/>
    </source>
</evidence>
<feature type="transmembrane region" description="Helical" evidence="5">
    <location>
        <begin position="257"/>
        <end position="282"/>
    </location>
</feature>
<dbReference type="EMBL" id="WVUK01000061">
    <property type="protein sequence ID" value="KAF7491101.1"/>
    <property type="molecule type" value="Genomic_DNA"/>
</dbReference>
<dbReference type="Proteomes" id="UP000070412">
    <property type="component" value="Unassembled WGS sequence"/>
</dbReference>
<feature type="domain" description="Ion transport" evidence="6">
    <location>
        <begin position="57"/>
        <end position="283"/>
    </location>
</feature>
<feature type="transmembrane region" description="Helical" evidence="5">
    <location>
        <begin position="125"/>
        <end position="145"/>
    </location>
</feature>
<name>A0A834VBX8_SARSC</name>
<dbReference type="Pfam" id="PF00520">
    <property type="entry name" value="Ion_trans"/>
    <property type="match status" value="1"/>
</dbReference>
<comment type="subcellular location">
    <subcellularLocation>
        <location evidence="1">Membrane</location>
        <topology evidence="1">Multi-pass membrane protein</topology>
    </subcellularLocation>
</comment>
<evidence type="ECO:0000256" key="1">
    <source>
        <dbReference type="ARBA" id="ARBA00004141"/>
    </source>
</evidence>
<dbReference type="InterPro" id="IPR005821">
    <property type="entry name" value="Ion_trans_dom"/>
</dbReference>
<evidence type="ECO:0000256" key="3">
    <source>
        <dbReference type="ARBA" id="ARBA00022989"/>
    </source>
</evidence>
<dbReference type="InterPro" id="IPR003937">
    <property type="entry name" value="K_chnl_volt-dep_KCNQ"/>
</dbReference>
<feature type="transmembrane region" description="Helical" evidence="5">
    <location>
        <begin position="195"/>
        <end position="216"/>
    </location>
</feature>
<dbReference type="Gene3D" id="1.10.287.70">
    <property type="match status" value="1"/>
</dbReference>
<evidence type="ECO:0000256" key="4">
    <source>
        <dbReference type="ARBA" id="ARBA00023136"/>
    </source>
</evidence>
<reference evidence="8" key="3">
    <citation type="submission" date="2022-06" db="UniProtKB">
        <authorList>
            <consortium name="EnsemblMetazoa"/>
        </authorList>
    </citation>
    <scope>IDENTIFICATION</scope>
</reference>
<dbReference type="PANTHER" id="PTHR47735:SF9">
    <property type="entry name" value="POTASSIUM VOLTAGE-GATED CHANNEL SUBFAMILY KQT MEMBER 4-LIKE ISOFORM X1"/>
    <property type="match status" value="1"/>
</dbReference>
<evidence type="ECO:0000313" key="9">
    <source>
        <dbReference type="Proteomes" id="UP000070412"/>
    </source>
</evidence>
<dbReference type="PANTHER" id="PTHR47735">
    <property type="entry name" value="POTASSIUM VOLTAGE-GATED CHANNEL SUBFAMILY KQT MEMBER 4"/>
    <property type="match status" value="1"/>
</dbReference>
<reference evidence="7" key="2">
    <citation type="submission" date="2020-01" db="EMBL/GenBank/DDBJ databases">
        <authorList>
            <person name="Korhonen P.K.K."/>
            <person name="Guangxu M.G."/>
            <person name="Wang T.W."/>
            <person name="Stroehlein A.J.S."/>
            <person name="Young N.D."/>
            <person name="Ang C.-S.A."/>
            <person name="Fernando D.W.F."/>
            <person name="Lu H.L."/>
            <person name="Taylor S.T."/>
            <person name="Ehtesham M.E.M."/>
            <person name="Najaraj S.H.N."/>
            <person name="Harsha G.H.G."/>
            <person name="Madugundu A.M."/>
            <person name="Renuse S.R."/>
            <person name="Holt D.H."/>
            <person name="Pandey A.P."/>
            <person name="Papenfuss A.P."/>
            <person name="Gasser R.B.G."/>
            <person name="Fischer K.F."/>
        </authorList>
    </citation>
    <scope>NUCLEOTIDE SEQUENCE</scope>
    <source>
        <strain evidence="7">SSS_KF_BRIS2020</strain>
    </source>
</reference>
<dbReference type="GO" id="GO:0008076">
    <property type="term" value="C:voltage-gated potassium channel complex"/>
    <property type="evidence" value="ECO:0007669"/>
    <property type="project" value="TreeGrafter"/>
</dbReference>
<dbReference type="OrthoDB" id="6512913at2759"/>
<keyword evidence="9" id="KW-1185">Reference proteome</keyword>
<dbReference type="PRINTS" id="PR00169">
    <property type="entry name" value="KCHANNEL"/>
</dbReference>
<evidence type="ECO:0000313" key="7">
    <source>
        <dbReference type="EMBL" id="KAF7491101.1"/>
    </source>
</evidence>